<dbReference type="InterPro" id="IPR036188">
    <property type="entry name" value="FAD/NAD-bd_sf"/>
</dbReference>
<dbReference type="InterPro" id="IPR008255">
    <property type="entry name" value="Pyr_nucl-diS_OxRdtase_2_AS"/>
</dbReference>
<keyword evidence="4" id="KW-0560">Oxidoreductase</keyword>
<dbReference type="PRINTS" id="PR00368">
    <property type="entry name" value="FADPNR"/>
</dbReference>
<evidence type="ECO:0000256" key="1">
    <source>
        <dbReference type="ARBA" id="ARBA00009333"/>
    </source>
</evidence>
<evidence type="ECO:0000313" key="11">
    <source>
        <dbReference type="Proteomes" id="UP000198771"/>
    </source>
</evidence>
<comment type="similarity">
    <text evidence="1">Belongs to the class-II pyridine nucleotide-disulfide oxidoreductase family.</text>
</comment>
<keyword evidence="5" id="KW-1015">Disulfide bond</keyword>
<feature type="domain" description="FAD/NAD(P)-binding" evidence="8">
    <location>
        <begin position="255"/>
        <end position="538"/>
    </location>
</feature>
<protein>
    <submittedName>
        <fullName evidence="10">Thioredoxin reductase (NADPH)</fullName>
    </submittedName>
</protein>
<dbReference type="AlphaFoldDB" id="A0A1G6AXD7"/>
<keyword evidence="6" id="KW-0676">Redox-active center</keyword>
<evidence type="ECO:0000259" key="9">
    <source>
        <dbReference type="Pfam" id="PF13192"/>
    </source>
</evidence>
<organism evidence="10 11">
    <name type="scientific">Desulfonatronum thiosulfatophilum</name>
    <dbReference type="NCBI Taxonomy" id="617002"/>
    <lineage>
        <taxon>Bacteria</taxon>
        <taxon>Pseudomonadati</taxon>
        <taxon>Thermodesulfobacteriota</taxon>
        <taxon>Desulfovibrionia</taxon>
        <taxon>Desulfovibrionales</taxon>
        <taxon>Desulfonatronaceae</taxon>
        <taxon>Desulfonatronum</taxon>
    </lineage>
</organism>
<dbReference type="InterPro" id="IPR050097">
    <property type="entry name" value="Ferredoxin-NADP_redctase_2"/>
</dbReference>
<evidence type="ECO:0000256" key="5">
    <source>
        <dbReference type="ARBA" id="ARBA00023157"/>
    </source>
</evidence>
<evidence type="ECO:0000313" key="10">
    <source>
        <dbReference type="EMBL" id="SDB12974.1"/>
    </source>
</evidence>
<evidence type="ECO:0000259" key="8">
    <source>
        <dbReference type="Pfam" id="PF07992"/>
    </source>
</evidence>
<feature type="compositionally biased region" description="Basic and acidic residues" evidence="7">
    <location>
        <begin position="9"/>
        <end position="18"/>
    </location>
</feature>
<sequence length="556" mass="60680">MAFWKSKKSSADDSRESSEPTQKWLLPEKSRIYLEDLFRVMTRDVVLFVFTREEENVPYNRFCTDFVKDLARISPKIKANFASMESGEAEKYSVHRSPTILVQPEDYRIRFTGAPAGEEGKSLIETILLASLKESGLSETSIKVLAQCKEPRDIQVFVNPVCPYCPQQVMHAIRAAIERPDLISTECVETGQNQDLAQRFNIGAVPHTVVNAEHNIIGLVPEEHFMAEVLTLQPVAPSTASPTPGNSGQEAVDVDLLIVGGGPAGLSAAVYAARSGLKTVILEGKTVGGQIVVTPVVENYPAFTSISGLKLVEMMSEQARQYVQILQGVPVHEAKIGRRVEALTDRGLFRARAMLLATGATWRKLGVPGEAKFFGHGVNYCATCDGYLYKGRNVLVVGGGNTALTDALYLKNLGAGVAVIHRRDAFRGEQHLVDALDREHIPVYWNTVVEEILGEESVRAVRIRDVHSGVQREVSTDGVFVAIGETANADLARDLGLQLNEDGTVFVDHRMRTSHPRIYAAGDVTGGVRQIVTAVGQGSVAALSIFEDLSKEPSND</sequence>
<name>A0A1G6AXD7_9BACT</name>
<keyword evidence="2" id="KW-0285">Flavoprotein</keyword>
<dbReference type="Proteomes" id="UP000198771">
    <property type="component" value="Unassembled WGS sequence"/>
</dbReference>
<dbReference type="PRINTS" id="PR00469">
    <property type="entry name" value="PNDRDTASEII"/>
</dbReference>
<accession>A0A1G6AXD7</accession>
<dbReference type="RefSeq" id="WP_092117159.1">
    <property type="nucleotide sequence ID" value="NZ_FMXO01000003.1"/>
</dbReference>
<feature type="region of interest" description="Disordered" evidence="7">
    <location>
        <begin position="1"/>
        <end position="20"/>
    </location>
</feature>
<dbReference type="Gene3D" id="3.40.30.80">
    <property type="match status" value="1"/>
</dbReference>
<evidence type="ECO:0000256" key="6">
    <source>
        <dbReference type="ARBA" id="ARBA00023284"/>
    </source>
</evidence>
<evidence type="ECO:0000256" key="7">
    <source>
        <dbReference type="SAM" id="MobiDB-lite"/>
    </source>
</evidence>
<dbReference type="STRING" id="617002.SAMN05660653_00633"/>
<keyword evidence="3" id="KW-0274">FAD</keyword>
<dbReference type="Pfam" id="PF13192">
    <property type="entry name" value="Thioredoxin_3"/>
    <property type="match status" value="1"/>
</dbReference>
<proteinExistence type="inferred from homology"/>
<dbReference type="InterPro" id="IPR023753">
    <property type="entry name" value="FAD/NAD-binding_dom"/>
</dbReference>
<dbReference type="InterPro" id="IPR036249">
    <property type="entry name" value="Thioredoxin-like_sf"/>
</dbReference>
<dbReference type="PROSITE" id="PS00573">
    <property type="entry name" value="PYRIDINE_REDOX_2"/>
    <property type="match status" value="1"/>
</dbReference>
<dbReference type="SUPFAM" id="SSF51905">
    <property type="entry name" value="FAD/NAD(P)-binding domain"/>
    <property type="match status" value="1"/>
</dbReference>
<evidence type="ECO:0000256" key="4">
    <source>
        <dbReference type="ARBA" id="ARBA00023002"/>
    </source>
</evidence>
<keyword evidence="11" id="KW-1185">Reference proteome</keyword>
<dbReference type="Gene3D" id="3.50.50.60">
    <property type="entry name" value="FAD/NAD(P)-binding domain"/>
    <property type="match status" value="2"/>
</dbReference>
<gene>
    <name evidence="10" type="ORF">SAMN05660653_00633</name>
</gene>
<evidence type="ECO:0000256" key="3">
    <source>
        <dbReference type="ARBA" id="ARBA00022827"/>
    </source>
</evidence>
<dbReference type="OrthoDB" id="9806179at2"/>
<dbReference type="Pfam" id="PF07992">
    <property type="entry name" value="Pyr_redox_2"/>
    <property type="match status" value="1"/>
</dbReference>
<dbReference type="EMBL" id="FMXO01000003">
    <property type="protein sequence ID" value="SDB12974.1"/>
    <property type="molecule type" value="Genomic_DNA"/>
</dbReference>
<dbReference type="SUPFAM" id="SSF52833">
    <property type="entry name" value="Thioredoxin-like"/>
    <property type="match status" value="2"/>
</dbReference>
<evidence type="ECO:0000256" key="2">
    <source>
        <dbReference type="ARBA" id="ARBA00022630"/>
    </source>
</evidence>
<dbReference type="GO" id="GO:0016668">
    <property type="term" value="F:oxidoreductase activity, acting on a sulfur group of donors, NAD(P) as acceptor"/>
    <property type="evidence" value="ECO:0007669"/>
    <property type="project" value="UniProtKB-ARBA"/>
</dbReference>
<dbReference type="PANTHER" id="PTHR48105">
    <property type="entry name" value="THIOREDOXIN REDUCTASE 1-RELATED-RELATED"/>
    <property type="match status" value="1"/>
</dbReference>
<reference evidence="10 11" key="1">
    <citation type="submission" date="2016-10" db="EMBL/GenBank/DDBJ databases">
        <authorList>
            <person name="de Groot N.N."/>
        </authorList>
    </citation>
    <scope>NUCLEOTIDE SEQUENCE [LARGE SCALE GENOMIC DNA]</scope>
    <source>
        <strain evidence="10 11">ASO4-2</strain>
    </source>
</reference>
<feature type="domain" description="Thioredoxin-like fold" evidence="9">
    <location>
        <begin position="153"/>
        <end position="230"/>
    </location>
</feature>
<dbReference type="InterPro" id="IPR012336">
    <property type="entry name" value="Thioredoxin-like_fold"/>
</dbReference>